<dbReference type="GO" id="GO:0032259">
    <property type="term" value="P:methylation"/>
    <property type="evidence" value="ECO:0007669"/>
    <property type="project" value="UniProtKB-KW"/>
</dbReference>
<dbReference type="AlphaFoldDB" id="F5L8W3"/>
<feature type="binding site" evidence="7 10">
    <location>
        <position position="84"/>
    </location>
    <ligand>
        <name>Mg(2+)</name>
        <dbReference type="ChEBI" id="CHEBI:18420"/>
    </ligand>
</feature>
<dbReference type="EC" id="2.1.2.11" evidence="7"/>
<evidence type="ECO:0000256" key="9">
    <source>
        <dbReference type="PIRSR" id="PIRSR000388-2"/>
    </source>
</evidence>
<sequence length="283" mass="30405">MNKTTAATLKRLKTEGRPITMVTAYDYPTAKLVDEAGVDVILVGDSLGMVVLGYDSTIPVTLEDMLHHTKAVARGAKQALVVSDLPFLTYHGSFDRTLDACRRLLQEGGAQAVKLEGGQEIAGCIERLTAAGVPVMGHLGLTPQSVYQLGGYKVQGKDEEAAKKIIADAKALEAAGVFAIVLECVPAALAKYISEQIQVPTIGIGAGADCDGQVLVFHDLVGFGSDIQPKFVKQYAQIGRAVVDAVRQYVEEVRQRRFPTDDHSYQADEAVVARLYGGKDDER</sequence>
<dbReference type="GO" id="GO:0003864">
    <property type="term" value="F:3-methyl-2-oxobutanoate hydroxymethyltransferase activity"/>
    <property type="evidence" value="ECO:0007669"/>
    <property type="project" value="UniProtKB-UniRule"/>
</dbReference>
<feature type="binding site" evidence="7 10">
    <location>
        <position position="45"/>
    </location>
    <ligand>
        <name>Mg(2+)</name>
        <dbReference type="ChEBI" id="CHEBI:18420"/>
    </ligand>
</feature>
<comment type="subunit">
    <text evidence="3 7">Homodecamer; pentamer of dimers.</text>
</comment>
<dbReference type="InterPro" id="IPR040442">
    <property type="entry name" value="Pyrv_kinase-like_dom_sf"/>
</dbReference>
<reference evidence="12" key="3">
    <citation type="submission" date="2021-08" db="EMBL/GenBank/DDBJ databases">
        <authorList>
            <person name="de Jong S."/>
            <person name="van den Broek M."/>
            <person name="Merkel A."/>
            <person name="de la Torre Cortes P."/>
            <person name="Kalamorz F."/>
            <person name="Cook G."/>
            <person name="van Loosdrecht M."/>
            <person name="McMillan D."/>
        </authorList>
    </citation>
    <scope>NUCLEOTIDE SEQUENCE</scope>
    <source>
        <strain evidence="12">TA2.A1</strain>
    </source>
</reference>
<feature type="active site" description="Proton acceptor" evidence="7 8">
    <location>
        <position position="183"/>
    </location>
</feature>
<comment type="catalytic activity">
    <reaction evidence="7">
        <text>(6R)-5,10-methylene-5,6,7,8-tetrahydrofolate + 3-methyl-2-oxobutanoate + H2O = 2-dehydropantoate + (6S)-5,6,7,8-tetrahydrofolate</text>
        <dbReference type="Rhea" id="RHEA:11824"/>
        <dbReference type="ChEBI" id="CHEBI:11561"/>
        <dbReference type="ChEBI" id="CHEBI:11851"/>
        <dbReference type="ChEBI" id="CHEBI:15377"/>
        <dbReference type="ChEBI" id="CHEBI:15636"/>
        <dbReference type="ChEBI" id="CHEBI:57453"/>
        <dbReference type="EC" id="2.1.2.11"/>
    </reaction>
</comment>
<feature type="binding site" evidence="7 9">
    <location>
        <position position="84"/>
    </location>
    <ligand>
        <name>3-methyl-2-oxobutanoate</name>
        <dbReference type="ChEBI" id="CHEBI:11851"/>
    </ligand>
</feature>
<dbReference type="NCBIfam" id="NF001452">
    <property type="entry name" value="PRK00311.1"/>
    <property type="match status" value="1"/>
</dbReference>
<organism evidence="11 13">
    <name type="scientific">Caldalkalibacillus thermarum (strain TA2.A1)</name>
    <dbReference type="NCBI Taxonomy" id="986075"/>
    <lineage>
        <taxon>Bacteria</taxon>
        <taxon>Bacillati</taxon>
        <taxon>Bacillota</taxon>
        <taxon>Bacilli</taxon>
        <taxon>Bacillales</taxon>
        <taxon>Bacillaceae</taxon>
        <taxon>Caldalkalibacillus</taxon>
    </lineage>
</organism>
<comment type="cofactor">
    <cofactor evidence="7 10">
        <name>Mg(2+)</name>
        <dbReference type="ChEBI" id="CHEBI:18420"/>
    </cofactor>
    <text evidence="7 10">Binds 1 Mg(2+) ion per subunit.</text>
</comment>
<gene>
    <name evidence="7 12" type="primary">panB</name>
    <name evidence="11" type="ORF">CathTA2_2268</name>
    <name evidence="12" type="ORF">HUR95_10125</name>
</gene>
<evidence type="ECO:0000256" key="8">
    <source>
        <dbReference type="PIRSR" id="PIRSR000388-1"/>
    </source>
</evidence>
<dbReference type="PANTHER" id="PTHR20881:SF0">
    <property type="entry name" value="3-METHYL-2-OXOBUTANOATE HYDROXYMETHYLTRANSFERASE"/>
    <property type="match status" value="1"/>
</dbReference>
<evidence type="ECO:0000256" key="1">
    <source>
        <dbReference type="ARBA" id="ARBA00005033"/>
    </source>
</evidence>
<keyword evidence="7" id="KW-0963">Cytoplasm</keyword>
<evidence type="ECO:0000256" key="2">
    <source>
        <dbReference type="ARBA" id="ARBA00008676"/>
    </source>
</evidence>
<dbReference type="InterPro" id="IPR003700">
    <property type="entry name" value="Pantoate_hydroxy_MeTrfase"/>
</dbReference>
<dbReference type="PIRSF" id="PIRSF000388">
    <property type="entry name" value="Pantoate_hydroxy_MeTrfase"/>
    <property type="match status" value="1"/>
</dbReference>
<dbReference type="GO" id="GO:0005737">
    <property type="term" value="C:cytoplasm"/>
    <property type="evidence" value="ECO:0007669"/>
    <property type="project" value="UniProtKB-SubCell"/>
</dbReference>
<dbReference type="GO" id="GO:0015940">
    <property type="term" value="P:pantothenate biosynthetic process"/>
    <property type="evidence" value="ECO:0007669"/>
    <property type="project" value="UniProtKB-UniRule"/>
</dbReference>
<evidence type="ECO:0000313" key="12">
    <source>
        <dbReference type="EMBL" id="QZT32740.1"/>
    </source>
</evidence>
<feature type="binding site" evidence="7 9">
    <location>
        <position position="114"/>
    </location>
    <ligand>
        <name>3-methyl-2-oxobutanoate</name>
        <dbReference type="ChEBI" id="CHEBI:11851"/>
    </ligand>
</feature>
<evidence type="ECO:0000256" key="7">
    <source>
        <dbReference type="HAMAP-Rule" id="MF_00156"/>
    </source>
</evidence>
<comment type="subcellular location">
    <subcellularLocation>
        <location evidence="7">Cytoplasm</location>
    </subcellularLocation>
</comment>
<keyword evidence="11" id="KW-0489">Methyltransferase</keyword>
<evidence type="ECO:0000256" key="4">
    <source>
        <dbReference type="ARBA" id="ARBA00022655"/>
    </source>
</evidence>
<dbReference type="Proteomes" id="UP000010716">
    <property type="component" value="Unassembled WGS sequence"/>
</dbReference>
<evidence type="ECO:0000256" key="6">
    <source>
        <dbReference type="ARBA" id="ARBA00056497"/>
    </source>
</evidence>
<keyword evidence="7 10" id="KW-0479">Metal-binding</keyword>
<dbReference type="FunFam" id="3.20.20.60:FF:000003">
    <property type="entry name" value="3-methyl-2-oxobutanoate hydroxymethyltransferase"/>
    <property type="match status" value="1"/>
</dbReference>
<dbReference type="GO" id="GO:0008168">
    <property type="term" value="F:methyltransferase activity"/>
    <property type="evidence" value="ECO:0007669"/>
    <property type="project" value="UniProtKB-KW"/>
</dbReference>
<evidence type="ECO:0000313" key="13">
    <source>
        <dbReference type="Proteomes" id="UP000010716"/>
    </source>
</evidence>
<dbReference type="EMBL" id="AFCE01000153">
    <property type="protein sequence ID" value="EGL82245.1"/>
    <property type="molecule type" value="Genomic_DNA"/>
</dbReference>
<evidence type="ECO:0000256" key="5">
    <source>
        <dbReference type="ARBA" id="ARBA00022679"/>
    </source>
</evidence>
<keyword evidence="7 10" id="KW-0460">Magnesium</keyword>
<dbReference type="OrthoDB" id="9781789at2"/>
<protein>
    <recommendedName>
        <fullName evidence="7">3-methyl-2-oxobutanoate hydroxymethyltransferase</fullName>
        <ecNumber evidence="7">2.1.2.11</ecNumber>
    </recommendedName>
    <alternativeName>
        <fullName evidence="7">Ketopantoate hydroxymethyltransferase</fullName>
        <shortName evidence="7">KPHMT</shortName>
    </alternativeName>
</protein>
<evidence type="ECO:0000256" key="10">
    <source>
        <dbReference type="PIRSR" id="PIRSR000388-3"/>
    </source>
</evidence>
<feature type="binding site" evidence="7 9">
    <location>
        <begin position="45"/>
        <end position="46"/>
    </location>
    <ligand>
        <name>3-methyl-2-oxobutanoate</name>
        <dbReference type="ChEBI" id="CHEBI:11851"/>
    </ligand>
</feature>
<keyword evidence="14" id="KW-1185">Reference proteome</keyword>
<dbReference type="HAMAP" id="MF_00156">
    <property type="entry name" value="PanB"/>
    <property type="match status" value="1"/>
</dbReference>
<dbReference type="KEGG" id="cthu:HUR95_10125"/>
<dbReference type="Proteomes" id="UP000825179">
    <property type="component" value="Chromosome"/>
</dbReference>
<feature type="binding site" evidence="7 10">
    <location>
        <position position="116"/>
    </location>
    <ligand>
        <name>Mg(2+)</name>
        <dbReference type="ChEBI" id="CHEBI:18420"/>
    </ligand>
</feature>
<reference evidence="12 14" key="2">
    <citation type="journal article" date="2020" name="Extremophiles">
        <title>Genomic analysis of Caldalkalibacillus thermarum TA2.A1 reveals aerobic alkaliphilic metabolism and evolutionary hallmarks linking alkaliphilic bacteria and plant life.</title>
        <authorList>
            <person name="de Jong S.I."/>
            <person name="van den Broek M.A."/>
            <person name="Merkel A.Y."/>
            <person name="de la Torre Cortes P."/>
            <person name="Kalamorz F."/>
            <person name="Cook G.M."/>
            <person name="van Loosdrecht M.C.M."/>
            <person name="McMillan D.G.G."/>
        </authorList>
    </citation>
    <scope>NUCLEOTIDE SEQUENCE [LARGE SCALE GENOMIC DNA]</scope>
    <source>
        <strain evidence="12 14">TA2.A1</strain>
    </source>
</reference>
<evidence type="ECO:0000313" key="14">
    <source>
        <dbReference type="Proteomes" id="UP000825179"/>
    </source>
</evidence>
<reference evidence="11 13" key="1">
    <citation type="journal article" date="2011" name="J. Bacteriol.">
        <title>Draft genome sequence of the thermoalkaliphilic Caldalkalibacillus thermarum strain TA2.A1.</title>
        <authorList>
            <person name="Kalamorz F."/>
            <person name="Keis S."/>
            <person name="McMillan D.G."/>
            <person name="Olsson K."/>
            <person name="Stanton J.A."/>
            <person name="Stockwell P."/>
            <person name="Black M.A."/>
            <person name="Klingeman D.M."/>
            <person name="Land M.L."/>
            <person name="Han C.S."/>
            <person name="Martin S.L."/>
            <person name="Becher S.A."/>
            <person name="Peddie C.J."/>
            <person name="Morgan H.W."/>
            <person name="Matthies D."/>
            <person name="Preiss L."/>
            <person name="Meier T."/>
            <person name="Brown S.D."/>
            <person name="Cook G.M."/>
        </authorList>
    </citation>
    <scope>NUCLEOTIDE SEQUENCE [LARGE SCALE GENOMIC DNA]</scope>
    <source>
        <strain evidence="11 13">TA2.A1</strain>
    </source>
</reference>
<name>F5L8W3_CALTT</name>
<proteinExistence type="inferred from homology"/>
<comment type="function">
    <text evidence="6 7">Catalyzes the reversible reaction in which hydroxymethyl group from 5,10-methylenetetrahydrofolate is transferred onto alpha-ketoisovalerate to form ketopantoate.</text>
</comment>
<dbReference type="InterPro" id="IPR015813">
    <property type="entry name" value="Pyrv/PenolPyrv_kinase-like_dom"/>
</dbReference>
<dbReference type="CDD" id="cd06557">
    <property type="entry name" value="KPHMT-like"/>
    <property type="match status" value="1"/>
</dbReference>
<dbReference type="NCBIfam" id="TIGR00222">
    <property type="entry name" value="panB"/>
    <property type="match status" value="1"/>
</dbReference>
<comment type="similarity">
    <text evidence="2 7">Belongs to the PanB family.</text>
</comment>
<dbReference type="Pfam" id="PF02548">
    <property type="entry name" value="Pantoate_transf"/>
    <property type="match status" value="1"/>
</dbReference>
<evidence type="ECO:0000313" key="11">
    <source>
        <dbReference type="EMBL" id="EGL82245.1"/>
    </source>
</evidence>
<dbReference type="RefSeq" id="WP_007505589.1">
    <property type="nucleotide sequence ID" value="NZ_AFCE01000153.1"/>
</dbReference>
<dbReference type="EMBL" id="CP082237">
    <property type="protein sequence ID" value="QZT32740.1"/>
    <property type="molecule type" value="Genomic_DNA"/>
</dbReference>
<dbReference type="UniPathway" id="UPA00028">
    <property type="reaction ID" value="UER00003"/>
</dbReference>
<dbReference type="SUPFAM" id="SSF51621">
    <property type="entry name" value="Phosphoenolpyruvate/pyruvate domain"/>
    <property type="match status" value="1"/>
</dbReference>
<dbReference type="GO" id="GO:0000287">
    <property type="term" value="F:magnesium ion binding"/>
    <property type="evidence" value="ECO:0007669"/>
    <property type="project" value="TreeGrafter"/>
</dbReference>
<accession>F5L8W3</accession>
<dbReference type="Gene3D" id="3.20.20.60">
    <property type="entry name" value="Phosphoenolpyruvate-binding domains"/>
    <property type="match status" value="1"/>
</dbReference>
<keyword evidence="5 7" id="KW-0808">Transferase</keyword>
<dbReference type="PANTHER" id="PTHR20881">
    <property type="entry name" value="3-METHYL-2-OXOBUTANOATE HYDROXYMETHYLTRANSFERASE"/>
    <property type="match status" value="1"/>
</dbReference>
<dbReference type="eggNOG" id="COG0413">
    <property type="taxonomic scope" value="Bacteria"/>
</dbReference>
<comment type="pathway">
    <text evidence="1 7">Cofactor biosynthesis; (R)-pantothenate biosynthesis; (R)-pantoate from 3-methyl-2-oxobutanoate: step 1/2.</text>
</comment>
<keyword evidence="4 7" id="KW-0566">Pantothenate biosynthesis</keyword>
<evidence type="ECO:0000256" key="3">
    <source>
        <dbReference type="ARBA" id="ARBA00011424"/>
    </source>
</evidence>